<gene>
    <name evidence="3" type="ORF">AM592_14300</name>
</gene>
<dbReference type="Proteomes" id="UP000067625">
    <property type="component" value="Chromosome"/>
</dbReference>
<dbReference type="EMBL" id="CP012600">
    <property type="protein sequence ID" value="ALC82617.1"/>
    <property type="molecule type" value="Genomic_DNA"/>
</dbReference>
<reference evidence="3 4" key="2">
    <citation type="journal article" date="2016" name="Int. J. Syst. Evol. Microbiol.">
        <title>Bacillus gobiensis sp. nov., isolated from a soil sample.</title>
        <authorList>
            <person name="Liu B."/>
            <person name="Liu G.H."/>
            <person name="Cetin S."/>
            <person name="Schumann P."/>
            <person name="Pan Z.Z."/>
            <person name="Chen Q.Q."/>
        </authorList>
    </citation>
    <scope>NUCLEOTIDE SEQUENCE [LARGE SCALE GENOMIC DNA]</scope>
    <source>
        <strain evidence="3 4">FJAT-4402</strain>
    </source>
</reference>
<evidence type="ECO:0000313" key="3">
    <source>
        <dbReference type="EMBL" id="ALC82617.1"/>
    </source>
</evidence>
<protein>
    <recommendedName>
        <fullName evidence="2">Bacterial EndoU nuclease domain-containing protein</fullName>
    </recommendedName>
</protein>
<feature type="compositionally biased region" description="Basic and acidic residues" evidence="1">
    <location>
        <begin position="1"/>
        <end position="10"/>
    </location>
</feature>
<organism evidence="3 4">
    <name type="scientific">Bacillus gobiensis</name>
    <dbReference type="NCBI Taxonomy" id="1441095"/>
    <lineage>
        <taxon>Bacteria</taxon>
        <taxon>Bacillati</taxon>
        <taxon>Bacillota</taxon>
        <taxon>Bacilli</taxon>
        <taxon>Bacillales</taxon>
        <taxon>Bacillaceae</taxon>
        <taxon>Bacillus</taxon>
    </lineage>
</organism>
<feature type="region of interest" description="Disordered" evidence="1">
    <location>
        <begin position="1"/>
        <end position="34"/>
    </location>
</feature>
<evidence type="ECO:0000259" key="2">
    <source>
        <dbReference type="Pfam" id="PF14436"/>
    </source>
</evidence>
<dbReference type="GO" id="GO:0004519">
    <property type="term" value="F:endonuclease activity"/>
    <property type="evidence" value="ECO:0007669"/>
    <property type="project" value="InterPro"/>
</dbReference>
<dbReference type="InterPro" id="IPR029501">
    <property type="entry name" value="EndoU_bac"/>
</dbReference>
<dbReference type="AlphaFoldDB" id="A0A0M4FL20"/>
<dbReference type="PATRIC" id="fig|1441095.3.peg.3152"/>
<reference evidence="4" key="1">
    <citation type="submission" date="2015-08" db="EMBL/GenBank/DDBJ databases">
        <title>Genome sequencing project for genomic taxonomy and phylogenomics of Bacillus-like bacteria.</title>
        <authorList>
            <person name="Liu B."/>
            <person name="Wang J."/>
            <person name="Zhu Y."/>
            <person name="Liu G."/>
            <person name="Chen Q."/>
            <person name="Chen Z."/>
            <person name="Lan J."/>
            <person name="Che J."/>
            <person name="Ge C."/>
            <person name="Shi H."/>
            <person name="Pan Z."/>
            <person name="Liu X."/>
        </authorList>
    </citation>
    <scope>NUCLEOTIDE SEQUENCE [LARGE SCALE GENOMIC DNA]</scope>
    <source>
        <strain evidence="4">FJAT-4402</strain>
    </source>
</reference>
<feature type="domain" description="Bacterial EndoU nuclease" evidence="2">
    <location>
        <begin position="93"/>
        <end position="208"/>
    </location>
</feature>
<evidence type="ECO:0000256" key="1">
    <source>
        <dbReference type="SAM" id="MobiDB-lite"/>
    </source>
</evidence>
<name>A0A0M4FL20_9BACI</name>
<accession>A0A0M4FL20</accession>
<sequence>MTMAKKESDFNKSPFNGERINESSLQNKDTGKGDKIASEALGTRTANKGVVFGDEWDDFLKGKYGVDNVVWETETIYEINRLENVDNFRSGALEHILEGELNARGRAVGFHYEGMPTQKGSIVIGTESLPNSKGVYTAMVEVDDVVKSANSSFFPKDWNLQQIVNGINEAYVNRQFISGNRYSGVLSNGLEIQMYLDSSGNIISAFPIY</sequence>
<evidence type="ECO:0000313" key="4">
    <source>
        <dbReference type="Proteomes" id="UP000067625"/>
    </source>
</evidence>
<dbReference type="Pfam" id="PF14436">
    <property type="entry name" value="EndoU_bacteria"/>
    <property type="match status" value="1"/>
</dbReference>
<keyword evidence="4" id="KW-1185">Reference proteome</keyword>
<proteinExistence type="predicted"/>